<evidence type="ECO:0000256" key="1">
    <source>
        <dbReference type="ARBA" id="ARBA00004418"/>
    </source>
</evidence>
<evidence type="ECO:0000256" key="5">
    <source>
        <dbReference type="ARBA" id="ARBA00023157"/>
    </source>
</evidence>
<evidence type="ECO:0000256" key="6">
    <source>
        <dbReference type="ARBA" id="ARBA00023284"/>
    </source>
</evidence>
<evidence type="ECO:0000313" key="11">
    <source>
        <dbReference type="Proteomes" id="UP001269819"/>
    </source>
</evidence>
<dbReference type="Pfam" id="PF13098">
    <property type="entry name" value="Thioredoxin_2"/>
    <property type="match status" value="1"/>
</dbReference>
<accession>A0ABU3W1X5</accession>
<dbReference type="InterPro" id="IPR018950">
    <property type="entry name" value="DiS-bond_isomerase_DsbC/G_N"/>
</dbReference>
<evidence type="ECO:0000256" key="4">
    <source>
        <dbReference type="ARBA" id="ARBA00022764"/>
    </source>
</evidence>
<dbReference type="InterPro" id="IPR033954">
    <property type="entry name" value="DiS-bond_Isoase_DsbC/G"/>
</dbReference>
<keyword evidence="5" id="KW-1015">Disulfide bond</keyword>
<dbReference type="RefSeq" id="WP_316974830.1">
    <property type="nucleotide sequence ID" value="NZ_JAWIIJ010000014.1"/>
</dbReference>
<dbReference type="Pfam" id="PF10411">
    <property type="entry name" value="DsbC_N"/>
    <property type="match status" value="1"/>
</dbReference>
<dbReference type="Proteomes" id="UP001269819">
    <property type="component" value="Unassembled WGS sequence"/>
</dbReference>
<dbReference type="EMBL" id="JAWIIJ010000014">
    <property type="protein sequence ID" value="MDV2080416.1"/>
    <property type="molecule type" value="Genomic_DNA"/>
</dbReference>
<dbReference type="Gene3D" id="3.40.30.10">
    <property type="entry name" value="Glutaredoxin"/>
    <property type="match status" value="1"/>
</dbReference>
<evidence type="ECO:0000256" key="7">
    <source>
        <dbReference type="RuleBase" id="RU364038"/>
    </source>
</evidence>
<proteinExistence type="inferred from homology"/>
<dbReference type="GO" id="GO:0016491">
    <property type="term" value="F:oxidoreductase activity"/>
    <property type="evidence" value="ECO:0007669"/>
    <property type="project" value="UniProtKB-KW"/>
</dbReference>
<evidence type="ECO:0000256" key="3">
    <source>
        <dbReference type="ARBA" id="ARBA00022729"/>
    </source>
</evidence>
<keyword evidence="10" id="KW-0560">Oxidoreductase</keyword>
<name>A0ABU3W1X5_9GAMM</name>
<dbReference type="InterPro" id="IPR012336">
    <property type="entry name" value="Thioredoxin-like_fold"/>
</dbReference>
<feature type="domain" description="Thioredoxin-like fold" evidence="9">
    <location>
        <begin position="132"/>
        <end position="261"/>
    </location>
</feature>
<reference evidence="10 11" key="1">
    <citation type="submission" date="2023-10" db="EMBL/GenBank/DDBJ databases">
        <title>Characteristics and mechanism of a salt-tolerant marine origin heterotrophic nitrifying- aerobic denitrifying bacteria Marinobacter xestospongiae HN1.</title>
        <authorList>
            <person name="Qi R."/>
        </authorList>
    </citation>
    <scope>NUCLEOTIDE SEQUENCE [LARGE SCALE GENOMIC DNA]</scope>
    <source>
        <strain evidence="10 11">HN1</strain>
    </source>
</reference>
<protein>
    <recommendedName>
        <fullName evidence="7">Thiol:disulfide interchange protein</fullName>
    </recommendedName>
</protein>
<dbReference type="InterPro" id="IPR051470">
    <property type="entry name" value="Thiol:disulfide_interchange"/>
</dbReference>
<keyword evidence="11" id="KW-1185">Reference proteome</keyword>
<dbReference type="SUPFAM" id="SSF54423">
    <property type="entry name" value="DsbC/DsbG N-terminal domain-like"/>
    <property type="match status" value="1"/>
</dbReference>
<dbReference type="Gene3D" id="3.10.450.70">
    <property type="entry name" value="Disulphide bond isomerase, DsbC/G, N-terminal"/>
    <property type="match status" value="1"/>
</dbReference>
<evidence type="ECO:0000259" key="9">
    <source>
        <dbReference type="Pfam" id="PF13098"/>
    </source>
</evidence>
<feature type="domain" description="Disulphide bond isomerase DsbC/G N-terminal" evidence="8">
    <location>
        <begin position="58"/>
        <end position="99"/>
    </location>
</feature>
<dbReference type="PANTHER" id="PTHR35272:SF4">
    <property type="entry name" value="THIOL:DISULFIDE INTERCHANGE PROTEIN DSBG"/>
    <property type="match status" value="1"/>
</dbReference>
<dbReference type="InterPro" id="IPR036249">
    <property type="entry name" value="Thioredoxin-like_sf"/>
</dbReference>
<gene>
    <name evidence="10" type="primary">dsbG</name>
    <name evidence="10" type="ORF">RYS15_17150</name>
</gene>
<keyword evidence="3 7" id="KW-0732">Signal</keyword>
<feature type="chain" id="PRO_5044969160" description="Thiol:disulfide interchange protein" evidence="7">
    <location>
        <begin position="25"/>
        <end position="268"/>
    </location>
</feature>
<evidence type="ECO:0000313" key="10">
    <source>
        <dbReference type="EMBL" id="MDV2080416.1"/>
    </source>
</evidence>
<feature type="signal peptide" evidence="7">
    <location>
        <begin position="1"/>
        <end position="24"/>
    </location>
</feature>
<dbReference type="NCBIfam" id="NF008657">
    <property type="entry name" value="PRK11657.1"/>
    <property type="match status" value="1"/>
</dbReference>
<dbReference type="InterPro" id="IPR009094">
    <property type="entry name" value="DiS-bond_isomerase_DsbC/G_N_sf"/>
</dbReference>
<organism evidence="10 11">
    <name type="scientific">Marinobacter xestospongiae</name>
    <dbReference type="NCBI Taxonomy" id="994319"/>
    <lineage>
        <taxon>Bacteria</taxon>
        <taxon>Pseudomonadati</taxon>
        <taxon>Pseudomonadota</taxon>
        <taxon>Gammaproteobacteria</taxon>
        <taxon>Pseudomonadales</taxon>
        <taxon>Marinobacteraceae</taxon>
        <taxon>Marinobacter</taxon>
    </lineage>
</organism>
<dbReference type="SUPFAM" id="SSF52833">
    <property type="entry name" value="Thioredoxin-like"/>
    <property type="match status" value="1"/>
</dbReference>
<dbReference type="PANTHER" id="PTHR35272">
    <property type="entry name" value="THIOL:DISULFIDE INTERCHANGE PROTEIN DSBC-RELATED"/>
    <property type="match status" value="1"/>
</dbReference>
<comment type="function">
    <text evidence="7">Required for disulfide bond formation in some periplasmic proteins. Acts by transferring its disulfide bond to other proteins and is reduced in the process.</text>
</comment>
<keyword evidence="6 7" id="KW-0676">Redox-active center</keyword>
<comment type="caution">
    <text evidence="10">The sequence shown here is derived from an EMBL/GenBank/DDBJ whole genome shotgun (WGS) entry which is preliminary data.</text>
</comment>
<keyword evidence="4 7" id="KW-0574">Periplasm</keyword>
<sequence>MLSRRRSVPLSLLLVAGLSSPAFSSPKQSSPTQADPHPAAVQRLLDRGVDLAGTFEAPGGLTGYAGSMQGQPVAFYLTPDGDHVIVGPMLDADGNNLTDDKVQQLVIEPMNQNAWSRLADSHWVGDGDPDAETVVYTFTDPNCPYCHRFRQAAQPWIDAGRVQLRHVMVGIIRPDSMPKAATILGAESPESALMANHQSYQEGGIEVDRESVSAYRSKVTANNELMSSLGLSATPSTYYLNADGDVEMKRGLPRPEEMPAMMGSERPQ</sequence>
<dbReference type="CDD" id="cd03020">
    <property type="entry name" value="DsbA_DsbC_DsbG"/>
    <property type="match status" value="1"/>
</dbReference>
<evidence type="ECO:0000259" key="8">
    <source>
        <dbReference type="Pfam" id="PF10411"/>
    </source>
</evidence>
<comment type="similarity">
    <text evidence="2 7">Belongs to the thioredoxin family. DsbC subfamily.</text>
</comment>
<evidence type="ECO:0000256" key="2">
    <source>
        <dbReference type="ARBA" id="ARBA00009813"/>
    </source>
</evidence>
<comment type="subcellular location">
    <subcellularLocation>
        <location evidence="1 7">Periplasm</location>
    </subcellularLocation>
</comment>